<name>A0A9W7B1W7_9STRA</name>
<gene>
    <name evidence="2" type="ORF">TL16_g08192</name>
</gene>
<dbReference type="EMBL" id="BLQM01000267">
    <property type="protein sequence ID" value="GMH79582.1"/>
    <property type="molecule type" value="Genomic_DNA"/>
</dbReference>
<protein>
    <submittedName>
        <fullName evidence="2">Uncharacterized protein</fullName>
    </submittedName>
</protein>
<organism evidence="2 3">
    <name type="scientific">Triparma laevis f. inornata</name>
    <dbReference type="NCBI Taxonomy" id="1714386"/>
    <lineage>
        <taxon>Eukaryota</taxon>
        <taxon>Sar</taxon>
        <taxon>Stramenopiles</taxon>
        <taxon>Ochrophyta</taxon>
        <taxon>Bolidophyceae</taxon>
        <taxon>Parmales</taxon>
        <taxon>Triparmaceae</taxon>
        <taxon>Triparma</taxon>
    </lineage>
</organism>
<dbReference type="AlphaFoldDB" id="A0A9W7B1W7"/>
<feature type="compositionally biased region" description="Acidic residues" evidence="1">
    <location>
        <begin position="101"/>
        <end position="113"/>
    </location>
</feature>
<accession>A0A9W7B1W7</accession>
<dbReference type="Proteomes" id="UP001162640">
    <property type="component" value="Unassembled WGS sequence"/>
</dbReference>
<feature type="compositionally biased region" description="Acidic residues" evidence="1">
    <location>
        <begin position="54"/>
        <end position="81"/>
    </location>
</feature>
<evidence type="ECO:0000313" key="3">
    <source>
        <dbReference type="Proteomes" id="UP001162640"/>
    </source>
</evidence>
<evidence type="ECO:0000256" key="1">
    <source>
        <dbReference type="SAM" id="MobiDB-lite"/>
    </source>
</evidence>
<sequence>MPTSKPLRKFLTSFIHVNRSCDSLRSERSEQVGLELKDNIVRKSKVVISLGVEGGDEVEKEVVEDEDEEKEEEVAVEEPVAETETPPEPVATKKAAPASSNDDDDDEDDDEDYLIPKDTYAK</sequence>
<proteinExistence type="predicted"/>
<comment type="caution">
    <text evidence="2">The sequence shown here is derived from an EMBL/GenBank/DDBJ whole genome shotgun (WGS) entry which is preliminary data.</text>
</comment>
<reference evidence="3" key="1">
    <citation type="journal article" date="2023" name="Commun. Biol.">
        <title>Genome analysis of Parmales, the sister group of diatoms, reveals the evolutionary specialization of diatoms from phago-mixotrophs to photoautotrophs.</title>
        <authorList>
            <person name="Ban H."/>
            <person name="Sato S."/>
            <person name="Yoshikawa S."/>
            <person name="Yamada K."/>
            <person name="Nakamura Y."/>
            <person name="Ichinomiya M."/>
            <person name="Sato N."/>
            <person name="Blanc-Mathieu R."/>
            <person name="Endo H."/>
            <person name="Kuwata A."/>
            <person name="Ogata H."/>
        </authorList>
    </citation>
    <scope>NUCLEOTIDE SEQUENCE [LARGE SCALE GENOMIC DNA]</scope>
</reference>
<evidence type="ECO:0000313" key="2">
    <source>
        <dbReference type="EMBL" id="GMH79582.1"/>
    </source>
</evidence>
<feature type="region of interest" description="Disordered" evidence="1">
    <location>
        <begin position="53"/>
        <end position="122"/>
    </location>
</feature>